<name>A0A7R9R0B2_9ACAR</name>
<proteinExistence type="predicted"/>
<dbReference type="EMBL" id="OC957575">
    <property type="protein sequence ID" value="CAD7665023.1"/>
    <property type="molecule type" value="Genomic_DNA"/>
</dbReference>
<sequence length="191" mass="22018">MGNKISCCKANSPQTHRKKHHSEAHHVVIDDNHLNDRVGPNLQHISEREPEDNETDPSSHPTAGPLFMQRSRSDIRCHRKSQINLLESRPLKKSSSCSTIYLDDSTVSHPNLKNTIKCVTLGIYYHIRNRNSDRTLDIFDERQHPLTKDGMANTHEIREPDHRTIYRFMRTLFSAAQLSPECAIITLVYLE</sequence>
<evidence type="ECO:0000313" key="2">
    <source>
        <dbReference type="EMBL" id="CAD7665023.1"/>
    </source>
</evidence>
<dbReference type="Proteomes" id="UP000728032">
    <property type="component" value="Unassembled WGS sequence"/>
</dbReference>
<feature type="compositionally biased region" description="Basic and acidic residues" evidence="1">
    <location>
        <begin position="24"/>
        <end position="36"/>
    </location>
</feature>
<dbReference type="EMBL" id="CAJPVJ010042750">
    <property type="protein sequence ID" value="CAG2182160.1"/>
    <property type="molecule type" value="Genomic_DNA"/>
</dbReference>
<dbReference type="AlphaFoldDB" id="A0A7R9R0B2"/>
<feature type="non-terminal residue" evidence="2">
    <location>
        <position position="191"/>
    </location>
</feature>
<feature type="region of interest" description="Disordered" evidence="1">
    <location>
        <begin position="1"/>
        <end position="67"/>
    </location>
</feature>
<protein>
    <submittedName>
        <fullName evidence="2">Uncharacterized protein</fullName>
    </submittedName>
</protein>
<reference evidence="2" key="1">
    <citation type="submission" date="2020-11" db="EMBL/GenBank/DDBJ databases">
        <authorList>
            <person name="Tran Van P."/>
        </authorList>
    </citation>
    <scope>NUCLEOTIDE SEQUENCE</scope>
</reference>
<gene>
    <name evidence="2" type="ORF">ONB1V03_LOCUS21581</name>
</gene>
<keyword evidence="3" id="KW-1185">Reference proteome</keyword>
<evidence type="ECO:0000256" key="1">
    <source>
        <dbReference type="SAM" id="MobiDB-lite"/>
    </source>
</evidence>
<accession>A0A7R9R0B2</accession>
<dbReference type="PANTHER" id="PTHR14248">
    <property type="entry name" value="CYCLIN Y, ISOFORM A"/>
    <property type="match status" value="1"/>
</dbReference>
<organism evidence="2">
    <name type="scientific">Oppiella nova</name>
    <dbReference type="NCBI Taxonomy" id="334625"/>
    <lineage>
        <taxon>Eukaryota</taxon>
        <taxon>Metazoa</taxon>
        <taxon>Ecdysozoa</taxon>
        <taxon>Arthropoda</taxon>
        <taxon>Chelicerata</taxon>
        <taxon>Arachnida</taxon>
        <taxon>Acari</taxon>
        <taxon>Acariformes</taxon>
        <taxon>Sarcoptiformes</taxon>
        <taxon>Oribatida</taxon>
        <taxon>Brachypylina</taxon>
        <taxon>Oppioidea</taxon>
        <taxon>Oppiidae</taxon>
        <taxon>Oppiella</taxon>
    </lineage>
</organism>
<dbReference type="OrthoDB" id="10250320at2759"/>
<evidence type="ECO:0000313" key="3">
    <source>
        <dbReference type="Proteomes" id="UP000728032"/>
    </source>
</evidence>